<dbReference type="SMART" id="SM00327">
    <property type="entry name" value="VWA"/>
    <property type="match status" value="1"/>
</dbReference>
<dbReference type="PROSITE" id="PS50234">
    <property type="entry name" value="VWFA"/>
    <property type="match status" value="1"/>
</dbReference>
<dbReference type="InterPro" id="IPR013694">
    <property type="entry name" value="VIT"/>
</dbReference>
<feature type="domain" description="VWFA" evidence="1">
    <location>
        <begin position="281"/>
        <end position="457"/>
    </location>
</feature>
<gene>
    <name evidence="3" type="ORF">N7450_006781</name>
</gene>
<dbReference type="Proteomes" id="UP001216150">
    <property type="component" value="Unassembled WGS sequence"/>
</dbReference>
<evidence type="ECO:0000313" key="4">
    <source>
        <dbReference type="Proteomes" id="UP001216150"/>
    </source>
</evidence>
<keyword evidence="4" id="KW-1185">Reference proteome</keyword>
<comment type="caution">
    <text evidence="3">The sequence shown here is derived from an EMBL/GenBank/DDBJ whole genome shotgun (WGS) entry which is preliminary data.</text>
</comment>
<proteinExistence type="predicted"/>
<accession>A0AAD6GRZ5</accession>
<reference evidence="3 4" key="1">
    <citation type="journal article" date="2023" name="IMA Fungus">
        <title>Comparative genomic study of the Penicillium genus elucidates a diverse pangenome and 15 lateral gene transfer events.</title>
        <authorList>
            <person name="Petersen C."/>
            <person name="Sorensen T."/>
            <person name="Nielsen M.R."/>
            <person name="Sondergaard T.E."/>
            <person name="Sorensen J.L."/>
            <person name="Fitzpatrick D.A."/>
            <person name="Frisvad J.C."/>
            <person name="Nielsen K.L."/>
        </authorList>
    </citation>
    <scope>NUCLEOTIDE SEQUENCE [LARGE SCALE GENOMIC DNA]</scope>
    <source>
        <strain evidence="3 4">IBT 29057</strain>
    </source>
</reference>
<dbReference type="SMART" id="SM00609">
    <property type="entry name" value="VIT"/>
    <property type="match status" value="1"/>
</dbReference>
<dbReference type="Pfam" id="PF08487">
    <property type="entry name" value="VIT"/>
    <property type="match status" value="1"/>
</dbReference>
<dbReference type="EMBL" id="JAQJAC010000006">
    <property type="protein sequence ID" value="KAJ5580480.1"/>
    <property type="molecule type" value="Genomic_DNA"/>
</dbReference>
<dbReference type="PANTHER" id="PTHR45737">
    <property type="entry name" value="VON WILLEBRAND FACTOR A DOMAIN-CONTAINING PROTEIN 5A"/>
    <property type="match status" value="1"/>
</dbReference>
<dbReference type="SUPFAM" id="SSF53300">
    <property type="entry name" value="vWA-like"/>
    <property type="match status" value="1"/>
</dbReference>
<feature type="domain" description="VIT" evidence="2">
    <location>
        <begin position="8"/>
        <end position="140"/>
    </location>
</feature>
<evidence type="ECO:0000259" key="2">
    <source>
        <dbReference type="PROSITE" id="PS51468"/>
    </source>
</evidence>
<evidence type="ECO:0000313" key="3">
    <source>
        <dbReference type="EMBL" id="KAJ5580480.1"/>
    </source>
</evidence>
<dbReference type="AlphaFoldDB" id="A0AAD6GRZ5"/>
<dbReference type="PROSITE" id="PS51468">
    <property type="entry name" value="VIT"/>
    <property type="match status" value="1"/>
</dbReference>
<dbReference type="Pfam" id="PF13768">
    <property type="entry name" value="VWA_3"/>
    <property type="match status" value="1"/>
</dbReference>
<sequence length="560" mass="62882">MSSGCYYYPPGSRLDYTLPTYLPQVEMDVHATILSTSSRTVITKTFVNPSSTDPIPEFFYTFPLYENSSIAEFTSTIDERTVKGVVKPKWKAEEVYKEVKAKGKAAAIFDQSIDSPDVFKIRIGNLPADEEVHIELILVAELKQDTQTNGPRYTFPLSIAPRYGAASHDIGFQTQPPQTSLRVDISMEKGSNIREIRSPGHPITVTLGRTSSMDETAFEPRYAPVTLRENVLSSGDFILTINATNQDRPCSFLETHPTLPDQQALMVSLVPKFTIQSEDPEIIFVIDRSGSMEDKIPTLRSALNLFLKSIPIGVHFNIVSFGTRISYLWKRSRACNRTSLGQAIRHSKRFEADHRGTEILAAREAAVDSRRRNKLLDVLLLTDGQIWNQEQCMEFVRESHKTLSTRFFTLGIGDEVSHSLIEGISRAGAGFSQTVLNYEERDERVIYMLKGALMGRLSNITLDMNLPEMMDEEFTETEGSRSSTVTPRLPATISLTAPGLNQLKNYIHFRKSLPQTSFNRQMNSLLCIHLFGQQLTSCYRSISILSPRKSPFGQAVLAVL</sequence>
<name>A0AAD6GRZ5_9EURO</name>
<dbReference type="InterPro" id="IPR002035">
    <property type="entry name" value="VWF_A"/>
</dbReference>
<protein>
    <recommendedName>
        <fullName evidence="5">VWFA domain-containing protein</fullName>
    </recommendedName>
</protein>
<dbReference type="InterPro" id="IPR036465">
    <property type="entry name" value="vWFA_dom_sf"/>
</dbReference>
<dbReference type="PANTHER" id="PTHR45737:SF6">
    <property type="entry name" value="VON WILLEBRAND FACTOR A DOMAIN-CONTAINING PROTEIN 5A"/>
    <property type="match status" value="1"/>
</dbReference>
<evidence type="ECO:0008006" key="5">
    <source>
        <dbReference type="Google" id="ProtNLM"/>
    </source>
</evidence>
<dbReference type="Gene3D" id="3.40.50.410">
    <property type="entry name" value="von Willebrand factor, type A domain"/>
    <property type="match status" value="1"/>
</dbReference>
<organism evidence="3 4">
    <name type="scientific">Penicillium hetheringtonii</name>
    <dbReference type="NCBI Taxonomy" id="911720"/>
    <lineage>
        <taxon>Eukaryota</taxon>
        <taxon>Fungi</taxon>
        <taxon>Dikarya</taxon>
        <taxon>Ascomycota</taxon>
        <taxon>Pezizomycotina</taxon>
        <taxon>Eurotiomycetes</taxon>
        <taxon>Eurotiomycetidae</taxon>
        <taxon>Eurotiales</taxon>
        <taxon>Aspergillaceae</taxon>
        <taxon>Penicillium</taxon>
    </lineage>
</organism>
<evidence type="ECO:0000259" key="1">
    <source>
        <dbReference type="PROSITE" id="PS50234"/>
    </source>
</evidence>